<name>A0A814W2I7_9BILA</name>
<dbReference type="OrthoDB" id="286637at2759"/>
<dbReference type="EMBL" id="CAJOBC010008368">
    <property type="protein sequence ID" value="CAF3959776.1"/>
    <property type="molecule type" value="Genomic_DNA"/>
</dbReference>
<keyword evidence="7" id="KW-1185">Reference proteome</keyword>
<evidence type="ECO:0000313" key="3">
    <source>
        <dbReference type="EMBL" id="CAF1195326.1"/>
    </source>
</evidence>
<reference evidence="4" key="1">
    <citation type="submission" date="2021-02" db="EMBL/GenBank/DDBJ databases">
        <authorList>
            <person name="Nowell W R."/>
        </authorList>
    </citation>
    <scope>NUCLEOTIDE SEQUENCE</scope>
</reference>
<protein>
    <recommendedName>
        <fullName evidence="1">Defective in cullin neddylation protein</fullName>
    </recommendedName>
</protein>
<dbReference type="PROSITE" id="PS51229">
    <property type="entry name" value="DCUN1"/>
    <property type="match status" value="1"/>
</dbReference>
<dbReference type="InterPro" id="IPR042460">
    <property type="entry name" value="DCN1-like_PONY"/>
</dbReference>
<dbReference type="PANTHER" id="PTHR12281">
    <property type="entry name" value="RP42 RELATED"/>
    <property type="match status" value="1"/>
</dbReference>
<gene>
    <name evidence="3" type="ORF">GPM918_LOCUS23429</name>
    <name evidence="4" type="ORF">GPM918_LOCUS23430</name>
    <name evidence="5" type="ORF">SRO942_LOCUS23428</name>
    <name evidence="6" type="ORF">SRO942_LOCUS23429</name>
</gene>
<evidence type="ECO:0000313" key="5">
    <source>
        <dbReference type="EMBL" id="CAF3959758.1"/>
    </source>
</evidence>
<dbReference type="EMBL" id="CAJNOQ010008367">
    <property type="protein sequence ID" value="CAF1195326.1"/>
    <property type="molecule type" value="Genomic_DNA"/>
</dbReference>
<evidence type="ECO:0000259" key="2">
    <source>
        <dbReference type="PROSITE" id="PS51229"/>
    </source>
</evidence>
<dbReference type="GO" id="GO:0031624">
    <property type="term" value="F:ubiquitin conjugating enzyme binding"/>
    <property type="evidence" value="ECO:0007669"/>
    <property type="project" value="TreeGrafter"/>
</dbReference>
<evidence type="ECO:0000313" key="7">
    <source>
        <dbReference type="Proteomes" id="UP000663829"/>
    </source>
</evidence>
<comment type="function">
    <text evidence="1">Neddylation of cullins play an essential role in the regulation of SCF-type complexes activity.</text>
</comment>
<dbReference type="PANTHER" id="PTHR12281:SF32">
    <property type="entry name" value="DCN1-LIKE PROTEIN"/>
    <property type="match status" value="1"/>
</dbReference>
<proteinExistence type="predicted"/>
<dbReference type="Proteomes" id="UP000681722">
    <property type="component" value="Unassembled WGS sequence"/>
</dbReference>
<dbReference type="GO" id="GO:0097602">
    <property type="term" value="F:cullin family protein binding"/>
    <property type="evidence" value="ECO:0007669"/>
    <property type="project" value="TreeGrafter"/>
</dbReference>
<dbReference type="GO" id="GO:0000151">
    <property type="term" value="C:ubiquitin ligase complex"/>
    <property type="evidence" value="ECO:0007669"/>
    <property type="project" value="TreeGrafter"/>
</dbReference>
<dbReference type="Pfam" id="PF03556">
    <property type="entry name" value="Cullin_binding"/>
    <property type="match status" value="1"/>
</dbReference>
<dbReference type="InterPro" id="IPR005176">
    <property type="entry name" value="PONY_dom"/>
</dbReference>
<organism evidence="4 7">
    <name type="scientific">Didymodactylos carnosus</name>
    <dbReference type="NCBI Taxonomy" id="1234261"/>
    <lineage>
        <taxon>Eukaryota</taxon>
        <taxon>Metazoa</taxon>
        <taxon>Spiralia</taxon>
        <taxon>Gnathifera</taxon>
        <taxon>Rotifera</taxon>
        <taxon>Eurotatoria</taxon>
        <taxon>Bdelloidea</taxon>
        <taxon>Philodinida</taxon>
        <taxon>Philodinidae</taxon>
        <taxon>Didymodactylos</taxon>
    </lineage>
</organism>
<sequence length="124" mass="14494">MRDRDLCCYSIDLKLSQAVAYWKMLFDHHTGGTSVNGTASNHKQQQQRFKYLDLWLKFLEEKAAQRSITKDTWDLLLEFSTTIKDDFTNYDFDGAWPVLLDEFVEYAKKETGISTTEQNSNHIS</sequence>
<accession>A0A814W2I7</accession>
<evidence type="ECO:0000313" key="4">
    <source>
        <dbReference type="EMBL" id="CAF1195345.1"/>
    </source>
</evidence>
<dbReference type="Proteomes" id="UP000663829">
    <property type="component" value="Unassembled WGS sequence"/>
</dbReference>
<dbReference type="AlphaFoldDB" id="A0A814W2I7"/>
<dbReference type="Gene3D" id="1.10.238.200">
    <property type="entry name" value="Cullin, PONY binding domain"/>
    <property type="match status" value="1"/>
</dbReference>
<dbReference type="GO" id="GO:0032182">
    <property type="term" value="F:ubiquitin-like protein binding"/>
    <property type="evidence" value="ECO:0007669"/>
    <property type="project" value="TreeGrafter"/>
</dbReference>
<comment type="caution">
    <text evidence="4">The sequence shown here is derived from an EMBL/GenBank/DDBJ whole genome shotgun (WGS) entry which is preliminary data.</text>
</comment>
<dbReference type="EMBL" id="CAJNOQ010008367">
    <property type="protein sequence ID" value="CAF1195345.1"/>
    <property type="molecule type" value="Genomic_DNA"/>
</dbReference>
<dbReference type="EMBL" id="CAJOBC010008368">
    <property type="protein sequence ID" value="CAF3959758.1"/>
    <property type="molecule type" value="Genomic_DNA"/>
</dbReference>
<feature type="domain" description="DCUN1" evidence="2">
    <location>
        <begin position="1"/>
        <end position="108"/>
    </location>
</feature>
<dbReference type="GO" id="GO:0045116">
    <property type="term" value="P:protein neddylation"/>
    <property type="evidence" value="ECO:0007669"/>
    <property type="project" value="TreeGrafter"/>
</dbReference>
<evidence type="ECO:0000256" key="1">
    <source>
        <dbReference type="RuleBase" id="RU410713"/>
    </source>
</evidence>
<evidence type="ECO:0000313" key="6">
    <source>
        <dbReference type="EMBL" id="CAF3959776.1"/>
    </source>
</evidence>
<dbReference type="InterPro" id="IPR014764">
    <property type="entry name" value="DCN-prot"/>
</dbReference>